<feature type="repeat" description="WD" evidence="5">
    <location>
        <begin position="170"/>
        <end position="201"/>
    </location>
</feature>
<dbReference type="SUPFAM" id="SSF50978">
    <property type="entry name" value="WD40 repeat-like"/>
    <property type="match status" value="1"/>
</dbReference>
<gene>
    <name evidence="8" type="ORF">RCL2_001949700</name>
    <name evidence="7" type="ORF">RclHR1_08540008</name>
</gene>
<feature type="repeat" description="WD" evidence="5">
    <location>
        <begin position="422"/>
        <end position="463"/>
    </location>
</feature>
<dbReference type="STRING" id="94130.A0A2Z6SNN1"/>
<dbReference type="InterPro" id="IPR019775">
    <property type="entry name" value="WD40_repeat_CS"/>
</dbReference>
<dbReference type="CDD" id="cd00200">
    <property type="entry name" value="WD40"/>
    <property type="match status" value="1"/>
</dbReference>
<dbReference type="OrthoDB" id="10267436at2759"/>
<dbReference type="GO" id="GO:0005730">
    <property type="term" value="C:nucleolus"/>
    <property type="evidence" value="ECO:0007669"/>
    <property type="project" value="UniProtKB-SubCell"/>
</dbReference>
<reference evidence="7 9" key="1">
    <citation type="submission" date="2017-11" db="EMBL/GenBank/DDBJ databases">
        <title>The genome of Rhizophagus clarus HR1 reveals common genetic basis of auxotrophy among arbuscular mycorrhizal fungi.</title>
        <authorList>
            <person name="Kobayashi Y."/>
        </authorList>
    </citation>
    <scope>NUCLEOTIDE SEQUENCE [LARGE SCALE GENOMIC DNA]</scope>
    <source>
        <strain evidence="7 9">HR1</strain>
    </source>
</reference>
<evidence type="ECO:0000259" key="6">
    <source>
        <dbReference type="Pfam" id="PF08154"/>
    </source>
</evidence>
<dbReference type="Gene3D" id="2.130.10.10">
    <property type="entry name" value="YVTN repeat-like/Quinoprotein amine dehydrogenase"/>
    <property type="match status" value="1"/>
</dbReference>
<feature type="repeat" description="WD" evidence="5">
    <location>
        <begin position="380"/>
        <end position="421"/>
    </location>
</feature>
<dbReference type="PRINTS" id="PR00319">
    <property type="entry name" value="GPROTEINB"/>
</dbReference>
<organism evidence="7 9">
    <name type="scientific">Rhizophagus clarus</name>
    <dbReference type="NCBI Taxonomy" id="94130"/>
    <lineage>
        <taxon>Eukaryota</taxon>
        <taxon>Fungi</taxon>
        <taxon>Fungi incertae sedis</taxon>
        <taxon>Mucoromycota</taxon>
        <taxon>Glomeromycotina</taxon>
        <taxon>Glomeromycetes</taxon>
        <taxon>Glomerales</taxon>
        <taxon>Glomeraceae</taxon>
        <taxon>Rhizophagus</taxon>
    </lineage>
</organism>
<feature type="repeat" description="WD" evidence="5">
    <location>
        <begin position="464"/>
        <end position="497"/>
    </location>
</feature>
<dbReference type="Pfam" id="PF00400">
    <property type="entry name" value="WD40"/>
    <property type="match status" value="7"/>
</dbReference>
<proteinExistence type="predicted"/>
<dbReference type="InterPro" id="IPR012972">
    <property type="entry name" value="NLE"/>
</dbReference>
<evidence type="ECO:0000256" key="4">
    <source>
        <dbReference type="ARBA" id="ARBA00023242"/>
    </source>
</evidence>
<dbReference type="PROSITE" id="PS50294">
    <property type="entry name" value="WD_REPEATS_REGION"/>
    <property type="match status" value="7"/>
</dbReference>
<evidence type="ECO:0000313" key="9">
    <source>
        <dbReference type="Proteomes" id="UP000247702"/>
    </source>
</evidence>
<dbReference type="Proteomes" id="UP000247702">
    <property type="component" value="Unassembled WGS sequence"/>
</dbReference>
<keyword evidence="3" id="KW-0677">Repeat</keyword>
<dbReference type="PRINTS" id="PR00320">
    <property type="entry name" value="GPROTEINBRPT"/>
</dbReference>
<dbReference type="EMBL" id="BEXD01004264">
    <property type="protein sequence ID" value="GBC09009.1"/>
    <property type="molecule type" value="Genomic_DNA"/>
</dbReference>
<keyword evidence="9" id="KW-1185">Reference proteome</keyword>
<dbReference type="AlphaFoldDB" id="A0A2Z6SNN1"/>
<dbReference type="PANTHER" id="PTHR19848">
    <property type="entry name" value="WD40 REPEAT PROTEIN"/>
    <property type="match status" value="1"/>
</dbReference>
<dbReference type="InterPro" id="IPR001632">
    <property type="entry name" value="WD40_G-protein_beta-like"/>
</dbReference>
<comment type="subcellular location">
    <subcellularLocation>
        <location evidence="1">Nucleus</location>
        <location evidence="1">Nucleolus</location>
    </subcellularLocation>
</comment>
<evidence type="ECO:0000256" key="3">
    <source>
        <dbReference type="ARBA" id="ARBA00022737"/>
    </source>
</evidence>
<dbReference type="InterPro" id="IPR020472">
    <property type="entry name" value="WD40_PAC1"/>
</dbReference>
<dbReference type="InterPro" id="IPR036322">
    <property type="entry name" value="WD40_repeat_dom_sf"/>
</dbReference>
<name>A0A2Z6SNN1_9GLOM</name>
<dbReference type="PROSITE" id="PS50082">
    <property type="entry name" value="WD_REPEATS_2"/>
    <property type="match status" value="7"/>
</dbReference>
<evidence type="ECO:0000313" key="7">
    <source>
        <dbReference type="EMBL" id="GBC09009.1"/>
    </source>
</evidence>
<feature type="repeat" description="WD" evidence="5">
    <location>
        <begin position="128"/>
        <end position="169"/>
    </location>
</feature>
<dbReference type="PROSITE" id="PS00678">
    <property type="entry name" value="WD_REPEATS_1"/>
    <property type="match status" value="2"/>
</dbReference>
<reference evidence="8" key="2">
    <citation type="submission" date="2019-10" db="EMBL/GenBank/DDBJ databases">
        <title>Conservation and host-specific expression of non-tandemly repeated heterogenous ribosome RNA gene in arbuscular mycorrhizal fungi.</title>
        <authorList>
            <person name="Maeda T."/>
            <person name="Kobayashi Y."/>
            <person name="Nakagawa T."/>
            <person name="Ezawa T."/>
            <person name="Yamaguchi K."/>
            <person name="Bino T."/>
            <person name="Nishimoto Y."/>
            <person name="Shigenobu S."/>
            <person name="Kawaguchi M."/>
        </authorList>
    </citation>
    <scope>NUCLEOTIDE SEQUENCE</scope>
    <source>
        <strain evidence="8">HR1</strain>
    </source>
</reference>
<evidence type="ECO:0000313" key="8">
    <source>
        <dbReference type="EMBL" id="GES92733.1"/>
    </source>
</evidence>
<dbReference type="GO" id="GO:0000027">
    <property type="term" value="P:ribosomal large subunit assembly"/>
    <property type="evidence" value="ECO:0007669"/>
    <property type="project" value="TreeGrafter"/>
</dbReference>
<feature type="repeat" description="WD" evidence="5">
    <location>
        <begin position="213"/>
        <end position="250"/>
    </location>
</feature>
<keyword evidence="4" id="KW-0539">Nucleus</keyword>
<comment type="caution">
    <text evidence="7">The sequence shown here is derived from an EMBL/GenBank/DDBJ whole genome shotgun (WGS) entry which is preliminary data.</text>
</comment>
<dbReference type="PANTHER" id="PTHR19848:SF0">
    <property type="entry name" value="NOTCHLESS PROTEIN HOMOLOG 1"/>
    <property type="match status" value="1"/>
</dbReference>
<feature type="repeat" description="WD" evidence="5">
    <location>
        <begin position="260"/>
        <end position="300"/>
    </location>
</feature>
<dbReference type="InterPro" id="IPR001680">
    <property type="entry name" value="WD40_rpt"/>
</dbReference>
<protein>
    <submittedName>
        <fullName evidence="8">Notchless protein homolog</fullName>
    </submittedName>
</protein>
<dbReference type="FunFam" id="2.130.10.10:FF:000464">
    <property type="entry name" value="Ribosome assembly protein 4"/>
    <property type="match status" value="1"/>
</dbReference>
<dbReference type="Pfam" id="PF08154">
    <property type="entry name" value="NLE"/>
    <property type="match status" value="1"/>
</dbReference>
<keyword evidence="2 5" id="KW-0853">WD repeat</keyword>
<sequence length="497" mass="55285">MATQGPPRKKVKKLDTIINEDINKNIKEENLGTVIAQLKSTDGEIIDAPLSLPANVTPEQLELLVNQLLLNDEPLPYAFSVDDKEITSTLYKDIIQGLKKSTEDILTIVYQPQAIFRVRAVTRCTSTLSGHNDAILSVSFSPDGTQLATGSGDMTVRVWDLNTETPHFTCKGHTNWVLCISWSPNGRLLASGSMDKTVRLWIPSTGKPLGDPLRGHTQCITCLAWEPQHLNPKCNRFASSSKDGTIRIWDTILRRVIMTMSQHTSAVTCIKWGGDGLLYSSSRDKTIKVWDAIQGKLVRTLEGHGHWVNTMALSTDFVLRTGAFDHTGKIPRDENEAQEWALSRYKVAVGNKPERLVSGSDDFTMLFWEPSTNKKPVARLTGHQKLVNHVSFSPDGRLIASASFDNSVKLWDGLTGKFIVSLRGHVCPVYQVCWSSDSRLLVSASKDSTIKIWDLKSKKIKLDLPGHLDEVFSVDWSPSGEKVASGGKDRQLKIWRN</sequence>
<dbReference type="Proteomes" id="UP000615446">
    <property type="component" value="Unassembled WGS sequence"/>
</dbReference>
<evidence type="ECO:0000256" key="1">
    <source>
        <dbReference type="ARBA" id="ARBA00004604"/>
    </source>
</evidence>
<accession>A0A2Z6SNN1</accession>
<dbReference type="EMBL" id="BLAL01000216">
    <property type="protein sequence ID" value="GES92733.1"/>
    <property type="molecule type" value="Genomic_DNA"/>
</dbReference>
<dbReference type="InterPro" id="IPR015943">
    <property type="entry name" value="WD40/YVTN_repeat-like_dom_sf"/>
</dbReference>
<dbReference type="SMART" id="SM00320">
    <property type="entry name" value="WD40"/>
    <property type="match status" value="8"/>
</dbReference>
<evidence type="ECO:0000256" key="2">
    <source>
        <dbReference type="ARBA" id="ARBA00022574"/>
    </source>
</evidence>
<feature type="domain" description="NLE" evidence="6">
    <location>
        <begin position="34"/>
        <end position="92"/>
    </location>
</feature>
<evidence type="ECO:0000256" key="5">
    <source>
        <dbReference type="PROSITE-ProRule" id="PRU00221"/>
    </source>
</evidence>